<accession>A0A0G1X6V0</accession>
<dbReference type="EMBL" id="LCPO01000028">
    <property type="protein sequence ID" value="KKU98343.1"/>
    <property type="molecule type" value="Genomic_DNA"/>
</dbReference>
<name>A0A0G1X6V0_9BACT</name>
<gene>
    <name evidence="1" type="ORF">UY32_C0028G0002</name>
</gene>
<reference evidence="1 2" key="1">
    <citation type="journal article" date="2015" name="Nature">
        <title>rRNA introns, odd ribosomes, and small enigmatic genomes across a large radiation of phyla.</title>
        <authorList>
            <person name="Brown C.T."/>
            <person name="Hug L.A."/>
            <person name="Thomas B.C."/>
            <person name="Sharon I."/>
            <person name="Castelle C.J."/>
            <person name="Singh A."/>
            <person name="Wilkins M.J."/>
            <person name="Williams K.H."/>
            <person name="Banfield J.F."/>
        </authorList>
    </citation>
    <scope>NUCLEOTIDE SEQUENCE [LARGE SCALE GENOMIC DNA]</scope>
</reference>
<evidence type="ECO:0000313" key="1">
    <source>
        <dbReference type="EMBL" id="KKU98343.1"/>
    </source>
</evidence>
<comment type="caution">
    <text evidence="1">The sequence shown here is derived from an EMBL/GenBank/DDBJ whole genome shotgun (WGS) entry which is preliminary data.</text>
</comment>
<protein>
    <submittedName>
        <fullName evidence="1">Uncharacterized protein</fullName>
    </submittedName>
</protein>
<evidence type="ECO:0000313" key="2">
    <source>
        <dbReference type="Proteomes" id="UP000034600"/>
    </source>
</evidence>
<proteinExistence type="predicted"/>
<sequence>MELGEFFVHYPSILDLSDEALITKVIRWNCMELIKL</sequence>
<dbReference type="AlphaFoldDB" id="A0A0G1X6V0"/>
<organism evidence="1 2">
    <name type="scientific">Candidatus Jorgensenbacteria bacterium GW2011_GWC1_48_8</name>
    <dbReference type="NCBI Taxonomy" id="1618666"/>
    <lineage>
        <taxon>Bacteria</taxon>
        <taxon>Candidatus Joergenseniibacteriota</taxon>
    </lineage>
</organism>
<dbReference type="Proteomes" id="UP000034600">
    <property type="component" value="Unassembled WGS sequence"/>
</dbReference>